<reference evidence="2 3" key="1">
    <citation type="submission" date="2020-03" db="EMBL/GenBank/DDBJ databases">
        <title>Sequencing the genomes of 1000 actinobacteria strains.</title>
        <authorList>
            <person name="Klenk H.-P."/>
        </authorList>
    </citation>
    <scope>NUCLEOTIDE SEQUENCE [LARGE SCALE GENOMIC DNA]</scope>
    <source>
        <strain evidence="2 3">DSM 45685</strain>
    </source>
</reference>
<comment type="caution">
    <text evidence="2">The sequence shown here is derived from an EMBL/GenBank/DDBJ whole genome shotgun (WGS) entry which is preliminary data.</text>
</comment>
<sequence>MNESRYGDGSGNGNGTDENIDRLAADVNAAVGKAVRTVELGRRGFGISVAVFALIVGLLLPWVDGHVGWQVLAGEAGAVPRLFAATATAFGVLASALALITRRWWLTWVCAVGGWFAVVDGLLAIWSQQSSSATGAAGEGPGAGLIIAAIAMVVVAAQWMRVAWSRH</sequence>
<evidence type="ECO:0000256" key="1">
    <source>
        <dbReference type="SAM" id="Phobius"/>
    </source>
</evidence>
<keyword evidence="3" id="KW-1185">Reference proteome</keyword>
<dbReference type="AlphaFoldDB" id="A0A7X5UNF0"/>
<feature type="transmembrane region" description="Helical" evidence="1">
    <location>
        <begin position="82"/>
        <end position="100"/>
    </location>
</feature>
<dbReference type="EMBL" id="JAAOYM010000001">
    <property type="protein sequence ID" value="NIJ11224.1"/>
    <property type="molecule type" value="Genomic_DNA"/>
</dbReference>
<feature type="transmembrane region" description="Helical" evidence="1">
    <location>
        <begin position="145"/>
        <end position="164"/>
    </location>
</feature>
<organism evidence="2 3">
    <name type="scientific">Saccharomonospora amisosensis</name>
    <dbReference type="NCBI Taxonomy" id="1128677"/>
    <lineage>
        <taxon>Bacteria</taxon>
        <taxon>Bacillati</taxon>
        <taxon>Actinomycetota</taxon>
        <taxon>Actinomycetes</taxon>
        <taxon>Pseudonocardiales</taxon>
        <taxon>Pseudonocardiaceae</taxon>
        <taxon>Saccharomonospora</taxon>
    </lineage>
</organism>
<gene>
    <name evidence="2" type="ORF">FHU38_001568</name>
</gene>
<keyword evidence="1" id="KW-1133">Transmembrane helix</keyword>
<feature type="transmembrane region" description="Helical" evidence="1">
    <location>
        <begin position="44"/>
        <end position="62"/>
    </location>
</feature>
<evidence type="ECO:0008006" key="4">
    <source>
        <dbReference type="Google" id="ProtNLM"/>
    </source>
</evidence>
<accession>A0A7X5UNF0</accession>
<evidence type="ECO:0000313" key="2">
    <source>
        <dbReference type="EMBL" id="NIJ11224.1"/>
    </source>
</evidence>
<protein>
    <recommendedName>
        <fullName evidence="4">Transmembrane protein</fullName>
    </recommendedName>
</protein>
<dbReference type="Proteomes" id="UP000545493">
    <property type="component" value="Unassembled WGS sequence"/>
</dbReference>
<feature type="transmembrane region" description="Helical" evidence="1">
    <location>
        <begin position="105"/>
        <end position="125"/>
    </location>
</feature>
<dbReference type="RefSeq" id="WP_390623246.1">
    <property type="nucleotide sequence ID" value="NZ_JAAOYM010000001.1"/>
</dbReference>
<keyword evidence="1" id="KW-0472">Membrane</keyword>
<proteinExistence type="predicted"/>
<keyword evidence="1" id="KW-0812">Transmembrane</keyword>
<name>A0A7X5UNF0_9PSEU</name>
<evidence type="ECO:0000313" key="3">
    <source>
        <dbReference type="Proteomes" id="UP000545493"/>
    </source>
</evidence>